<dbReference type="Proteomes" id="UP001190926">
    <property type="component" value="Unassembled WGS sequence"/>
</dbReference>
<dbReference type="AlphaFoldDB" id="A0AAD4JQB5"/>
<feature type="repeat" description="PPR" evidence="2">
    <location>
        <begin position="425"/>
        <end position="459"/>
    </location>
</feature>
<evidence type="ECO:0000256" key="2">
    <source>
        <dbReference type="PROSITE-ProRule" id="PRU00708"/>
    </source>
</evidence>
<sequence>MNLRCFFSRRTVRNILKLNGRSFSQHSSGYRCVAGASTSTLPSFHPLGAHHGLSIVNCIKDKKFDNQFYRWIQTSGLDKLDDASSHMECNSEDDATVNEFLSRFVWLMRKKLAEAYPECDKDTVNGMLVIIVENVLSEMEKGGLQHMRGPGASMPLQDFSEDLWRTVWDISNIVLQDMEKEKKKEKMKRFLQSEEVKEMYRFAGEVGIRGDLLRELRFKWARQKMEKSDFYESLESIRKEEAQKDSQGKDQCGKEIVAGKEWMGNNNVVEDKQKSVSLPKRHGRIKYKIYGLDLSNPKWAKVADKIHESSKVMWPQEPKPLSSECKIVTDKILSLKDEDDPVPLLRKWKDLLQPSRIDWVALLDKLKEQNSHVYFKIAEFLLCEESFQANERDYSKLIDALAKENCLEDAERILKKMKEKGIVPDVITSTILVKMYCKAGNLNRAKEEFDSCKAHGLQPDVKVYYSMIMAYVNAGQPKDGETLMKEMETLGTNLPKEIFMALLQSFAQAGDDKGADRICTAMHFTGGFSMDVEALALMVKACANDPDCAMNYFTQIMNLGHKPDDRCTANMIVAYEKKNKLDEALELLLKLEKDGFEPGVATYTVLVDWFSKLGLIEEAEQILDKIAEQGEAPPFKLHVSLFEIHMKSKAEKKALQALGVLESNIDKLELEDFERIIGLLNGADFVEDAVRVHGLMKTRGFVLSESLNRSLMSAHLMRKGKKTLKREI</sequence>
<dbReference type="PROSITE" id="PS51375">
    <property type="entry name" value="PPR"/>
    <property type="match status" value="5"/>
</dbReference>
<dbReference type="InterPro" id="IPR002885">
    <property type="entry name" value="PPR_rpt"/>
</dbReference>
<feature type="repeat" description="PPR" evidence="2">
    <location>
        <begin position="564"/>
        <end position="598"/>
    </location>
</feature>
<dbReference type="SUPFAM" id="SSF81901">
    <property type="entry name" value="HCP-like"/>
    <property type="match status" value="1"/>
</dbReference>
<dbReference type="InterPro" id="IPR011990">
    <property type="entry name" value="TPR-like_helical_dom_sf"/>
</dbReference>
<organism evidence="3 4">
    <name type="scientific">Perilla frutescens var. hirtella</name>
    <name type="common">Perilla citriodora</name>
    <name type="synonym">Perilla setoyensis</name>
    <dbReference type="NCBI Taxonomy" id="608512"/>
    <lineage>
        <taxon>Eukaryota</taxon>
        <taxon>Viridiplantae</taxon>
        <taxon>Streptophyta</taxon>
        <taxon>Embryophyta</taxon>
        <taxon>Tracheophyta</taxon>
        <taxon>Spermatophyta</taxon>
        <taxon>Magnoliopsida</taxon>
        <taxon>eudicotyledons</taxon>
        <taxon>Gunneridae</taxon>
        <taxon>Pentapetalae</taxon>
        <taxon>asterids</taxon>
        <taxon>lamiids</taxon>
        <taxon>Lamiales</taxon>
        <taxon>Lamiaceae</taxon>
        <taxon>Nepetoideae</taxon>
        <taxon>Elsholtzieae</taxon>
        <taxon>Perilla</taxon>
    </lineage>
</organism>
<name>A0AAD4JQB5_PERFH</name>
<dbReference type="Gene3D" id="1.25.40.10">
    <property type="entry name" value="Tetratricopeptide repeat domain"/>
    <property type="match status" value="2"/>
</dbReference>
<dbReference type="PANTHER" id="PTHR46862:SF2">
    <property type="entry name" value="OS02G0611400 PROTEIN"/>
    <property type="match status" value="1"/>
</dbReference>
<dbReference type="NCBIfam" id="TIGR00756">
    <property type="entry name" value="PPR"/>
    <property type="match status" value="2"/>
</dbReference>
<keyword evidence="4" id="KW-1185">Reference proteome</keyword>
<dbReference type="EMBL" id="SDAM02000002">
    <property type="protein sequence ID" value="KAH6838052.1"/>
    <property type="molecule type" value="Genomic_DNA"/>
</dbReference>
<accession>A0AAD4JQB5</accession>
<evidence type="ECO:0000313" key="3">
    <source>
        <dbReference type="EMBL" id="KAH6838052.1"/>
    </source>
</evidence>
<feature type="repeat" description="PPR" evidence="2">
    <location>
        <begin position="460"/>
        <end position="494"/>
    </location>
</feature>
<proteinExistence type="predicted"/>
<evidence type="ECO:0000313" key="4">
    <source>
        <dbReference type="Proteomes" id="UP001190926"/>
    </source>
</evidence>
<protein>
    <recommendedName>
        <fullName evidence="5">Pentacotripeptide-repeat region of PRORP domain-containing protein</fullName>
    </recommendedName>
</protein>
<keyword evidence="1" id="KW-0677">Repeat</keyword>
<comment type="caution">
    <text evidence="3">The sequence shown here is derived from an EMBL/GenBank/DDBJ whole genome shotgun (WGS) entry which is preliminary data.</text>
</comment>
<reference evidence="3 4" key="1">
    <citation type="journal article" date="2021" name="Nat. Commun.">
        <title>Incipient diploidization of the medicinal plant Perilla within 10,000 years.</title>
        <authorList>
            <person name="Zhang Y."/>
            <person name="Shen Q."/>
            <person name="Leng L."/>
            <person name="Zhang D."/>
            <person name="Chen S."/>
            <person name="Shi Y."/>
            <person name="Ning Z."/>
            <person name="Chen S."/>
        </authorList>
    </citation>
    <scope>NUCLEOTIDE SEQUENCE [LARGE SCALE GENOMIC DNA]</scope>
    <source>
        <strain evidence="4">cv. PC099</strain>
    </source>
</reference>
<evidence type="ECO:0008006" key="5">
    <source>
        <dbReference type="Google" id="ProtNLM"/>
    </source>
</evidence>
<dbReference type="PANTHER" id="PTHR46862">
    <property type="entry name" value="OS07G0661900 PROTEIN"/>
    <property type="match status" value="1"/>
</dbReference>
<gene>
    <name evidence="3" type="ORF">C2S53_003302</name>
</gene>
<dbReference type="Pfam" id="PF13041">
    <property type="entry name" value="PPR_2"/>
    <property type="match status" value="2"/>
</dbReference>
<dbReference type="Pfam" id="PF01535">
    <property type="entry name" value="PPR"/>
    <property type="match status" value="1"/>
</dbReference>
<evidence type="ECO:0000256" key="1">
    <source>
        <dbReference type="ARBA" id="ARBA00022737"/>
    </source>
</evidence>
<feature type="repeat" description="PPR" evidence="2">
    <location>
        <begin position="390"/>
        <end position="424"/>
    </location>
</feature>
<feature type="repeat" description="PPR" evidence="2">
    <location>
        <begin position="599"/>
        <end position="633"/>
    </location>
</feature>